<protein>
    <recommendedName>
        <fullName evidence="5">RNA polymerase sigma-70 region 2 domain-containing protein</fullName>
    </recommendedName>
</protein>
<comment type="similarity">
    <text evidence="1">Belongs to the sigma-70 factor family.</text>
</comment>
<evidence type="ECO:0000313" key="3">
    <source>
        <dbReference type="EMBL" id="KAK9849936.1"/>
    </source>
</evidence>
<feature type="compositionally biased region" description="Low complexity" evidence="2">
    <location>
        <begin position="85"/>
        <end position="96"/>
    </location>
</feature>
<feature type="compositionally biased region" description="Basic and acidic residues" evidence="2">
    <location>
        <begin position="110"/>
        <end position="131"/>
    </location>
</feature>
<feature type="region of interest" description="Disordered" evidence="2">
    <location>
        <begin position="68"/>
        <end position="245"/>
    </location>
</feature>
<dbReference type="SUPFAM" id="SSF88946">
    <property type="entry name" value="Sigma2 domain of RNA polymerase sigma factors"/>
    <property type="match status" value="1"/>
</dbReference>
<dbReference type="PANTHER" id="PTHR30603:SF47">
    <property type="entry name" value="RNA POLYMERASE SIGMA FACTOR SIGD, CHLOROPLASTIC"/>
    <property type="match status" value="1"/>
</dbReference>
<dbReference type="Proteomes" id="UP001485043">
    <property type="component" value="Unassembled WGS sequence"/>
</dbReference>
<dbReference type="InterPro" id="IPR050239">
    <property type="entry name" value="Sigma-70_RNA_pol_init_factors"/>
</dbReference>
<dbReference type="InterPro" id="IPR013325">
    <property type="entry name" value="RNA_pol_sigma_r2"/>
</dbReference>
<gene>
    <name evidence="3" type="ORF">WJX84_006643</name>
</gene>
<feature type="compositionally biased region" description="Basic and acidic residues" evidence="2">
    <location>
        <begin position="459"/>
        <end position="473"/>
    </location>
</feature>
<keyword evidence="4" id="KW-1185">Reference proteome</keyword>
<feature type="compositionally biased region" description="Low complexity" evidence="2">
    <location>
        <begin position="591"/>
        <end position="602"/>
    </location>
</feature>
<reference evidence="3 4" key="1">
    <citation type="journal article" date="2024" name="Nat. Commun.">
        <title>Phylogenomics reveals the evolutionary origins of lichenization in chlorophyte algae.</title>
        <authorList>
            <person name="Puginier C."/>
            <person name="Libourel C."/>
            <person name="Otte J."/>
            <person name="Skaloud P."/>
            <person name="Haon M."/>
            <person name="Grisel S."/>
            <person name="Petersen M."/>
            <person name="Berrin J.G."/>
            <person name="Delaux P.M."/>
            <person name="Dal Grande F."/>
            <person name="Keller J."/>
        </authorList>
    </citation>
    <scope>NUCLEOTIDE SEQUENCE [LARGE SCALE GENOMIC DNA]</scope>
    <source>
        <strain evidence="3 4">SAG 2523</strain>
    </source>
</reference>
<dbReference type="Gene3D" id="1.20.120.1810">
    <property type="match status" value="1"/>
</dbReference>
<feature type="region of interest" description="Disordered" evidence="2">
    <location>
        <begin position="457"/>
        <end position="487"/>
    </location>
</feature>
<evidence type="ECO:0000256" key="1">
    <source>
        <dbReference type="ARBA" id="ARBA00007788"/>
    </source>
</evidence>
<evidence type="ECO:0000313" key="4">
    <source>
        <dbReference type="Proteomes" id="UP001485043"/>
    </source>
</evidence>
<proteinExistence type="inferred from homology"/>
<sequence>MVLGLLLPSCPYTFDGFTSAIGQLGSCGTGVSQPAFRLHPAHLQFSYRQARSFRLFPKAEAVAERSSAVSLPTSAQDWPSVPALQQEPAKSAPASSPERESSQRAGRTQKGSEPKRENRGRPRKSSTHEGPKLFSTPEPGAKLPRSSSPAVSREDPQKRRRRRARSSRSPDTQIREAQLDPKASQPDSQTQDRPPSQASPQSQPSQRRRQQYQSRTPDRPVSAVKRQRSRSPPPAPHVADAARAPGQLTPEIERVLCLAVKRSELLRRSYPQLVAYCEDPAFPRPANPRRTVSRWLKNAEALSIAQVHQDISNGSEASAALISKMDMLVSNSVRRYSAGNDSVSKDDMMDAAQEAIVIAADKFDFSKGTRFPTLAAWYVRAACVQHLQERSFVHIPKQIQQTVRRVQATRRRYREENNGQTPSMKQLAELTNLSLAEIKVAEEQAVTVEANNYPVSLEEPAHVEETSLREEVKGGGADEESEDTSSDLHRSLVQDMHILLDTAIPAFDQRQALKMRYGLATGEPASYVKIARTLGISNQSAVTVVQKAFDTLRLQRGLWERILEPYIENGYLMSARNPAHDPARNLGDYFAGGAQPGSQAGSKPPSISRQSDFADALNGCGLEETNEETGRRAASRQPSELLDRSVHAGQAVQIGAM</sequence>
<feature type="non-terminal residue" evidence="3">
    <location>
        <position position="657"/>
    </location>
</feature>
<evidence type="ECO:0000256" key="2">
    <source>
        <dbReference type="SAM" id="MobiDB-lite"/>
    </source>
</evidence>
<evidence type="ECO:0008006" key="5">
    <source>
        <dbReference type="Google" id="ProtNLM"/>
    </source>
</evidence>
<organism evidence="3 4">
    <name type="scientific">Apatococcus fuscideae</name>
    <dbReference type="NCBI Taxonomy" id="2026836"/>
    <lineage>
        <taxon>Eukaryota</taxon>
        <taxon>Viridiplantae</taxon>
        <taxon>Chlorophyta</taxon>
        <taxon>core chlorophytes</taxon>
        <taxon>Trebouxiophyceae</taxon>
        <taxon>Chlorellales</taxon>
        <taxon>Chlorellaceae</taxon>
        <taxon>Apatococcus</taxon>
    </lineage>
</organism>
<feature type="compositionally biased region" description="Low complexity" evidence="2">
    <location>
        <begin position="191"/>
        <end position="215"/>
    </location>
</feature>
<dbReference type="PANTHER" id="PTHR30603">
    <property type="entry name" value="RNA POLYMERASE SIGMA FACTOR RPO"/>
    <property type="match status" value="1"/>
</dbReference>
<dbReference type="EMBL" id="JALJOV010001314">
    <property type="protein sequence ID" value="KAK9849936.1"/>
    <property type="molecule type" value="Genomic_DNA"/>
</dbReference>
<dbReference type="GO" id="GO:0006352">
    <property type="term" value="P:DNA-templated transcription initiation"/>
    <property type="evidence" value="ECO:0007669"/>
    <property type="project" value="InterPro"/>
</dbReference>
<name>A0AAW1SMG1_9CHLO</name>
<dbReference type="InterPro" id="IPR013324">
    <property type="entry name" value="RNA_pol_sigma_r3/r4-like"/>
</dbReference>
<feature type="region of interest" description="Disordered" evidence="2">
    <location>
        <begin position="588"/>
        <end position="648"/>
    </location>
</feature>
<comment type="caution">
    <text evidence="3">The sequence shown here is derived from an EMBL/GenBank/DDBJ whole genome shotgun (WGS) entry which is preliminary data.</text>
</comment>
<accession>A0AAW1SMG1</accession>
<dbReference type="AlphaFoldDB" id="A0AAW1SMG1"/>
<dbReference type="SUPFAM" id="SSF88659">
    <property type="entry name" value="Sigma3 and sigma4 domains of RNA polymerase sigma factors"/>
    <property type="match status" value="1"/>
</dbReference>
<dbReference type="GO" id="GO:0003700">
    <property type="term" value="F:DNA-binding transcription factor activity"/>
    <property type="evidence" value="ECO:0007669"/>
    <property type="project" value="InterPro"/>
</dbReference>